<gene>
    <name evidence="1" type="ORF">ACFPZP_16250</name>
</gene>
<reference evidence="2" key="1">
    <citation type="journal article" date="2019" name="Int. J. Syst. Evol. Microbiol.">
        <title>The Global Catalogue of Microorganisms (GCM) 10K type strain sequencing project: providing services to taxonomists for standard genome sequencing and annotation.</title>
        <authorList>
            <consortium name="The Broad Institute Genomics Platform"/>
            <consortium name="The Broad Institute Genome Sequencing Center for Infectious Disease"/>
            <person name="Wu L."/>
            <person name="Ma J."/>
        </authorList>
    </citation>
    <scope>NUCLEOTIDE SEQUENCE [LARGE SCALE GENOMIC DNA]</scope>
    <source>
        <strain evidence="2">JCM30009</strain>
    </source>
</reference>
<keyword evidence="2" id="KW-1185">Reference proteome</keyword>
<protein>
    <submittedName>
        <fullName evidence="1">Uncharacterized protein</fullName>
    </submittedName>
</protein>
<sequence length="61" mass="6957">MEWSIEELALLARHSNPVVSELTGRSVEEVAERRLQRNIEINCWDKFDPECEAEKNEGGAA</sequence>
<organism evidence="1 2">
    <name type="scientific">Citrobacter bitternis</name>
    <dbReference type="NCBI Taxonomy" id="1585982"/>
    <lineage>
        <taxon>Bacteria</taxon>
        <taxon>Pseudomonadati</taxon>
        <taxon>Pseudomonadota</taxon>
        <taxon>Gammaproteobacteria</taxon>
        <taxon>Enterobacterales</taxon>
        <taxon>Enterobacteriaceae</taxon>
        <taxon>Citrobacter</taxon>
    </lineage>
</organism>
<name>A0ABW1Q139_9ENTR</name>
<proteinExistence type="predicted"/>
<evidence type="ECO:0000313" key="2">
    <source>
        <dbReference type="Proteomes" id="UP001596169"/>
    </source>
</evidence>
<evidence type="ECO:0000313" key="1">
    <source>
        <dbReference type="EMBL" id="MFC6122606.1"/>
    </source>
</evidence>
<dbReference type="RefSeq" id="WP_378109132.1">
    <property type="nucleotide sequence ID" value="NZ_JBHSRG010000010.1"/>
</dbReference>
<dbReference type="Proteomes" id="UP001596169">
    <property type="component" value="Unassembled WGS sequence"/>
</dbReference>
<accession>A0ABW1Q139</accession>
<comment type="caution">
    <text evidence="1">The sequence shown here is derived from an EMBL/GenBank/DDBJ whole genome shotgun (WGS) entry which is preliminary data.</text>
</comment>
<dbReference type="EMBL" id="JBHSRG010000010">
    <property type="protein sequence ID" value="MFC6122606.1"/>
    <property type="molecule type" value="Genomic_DNA"/>
</dbReference>